<evidence type="ECO:0000256" key="2">
    <source>
        <dbReference type="ARBA" id="ARBA00022695"/>
    </source>
</evidence>
<reference evidence="4 5" key="1">
    <citation type="submission" date="2014-03" db="EMBL/GenBank/DDBJ databases">
        <title>Genomics of Bifidobacteria.</title>
        <authorList>
            <person name="Ventura M."/>
            <person name="Milani C."/>
            <person name="Lugli G.A."/>
        </authorList>
    </citation>
    <scope>NUCLEOTIDE SEQUENCE [LARGE SCALE GENOMIC DNA]</scope>
    <source>
        <strain evidence="4 5">LMG 11591</strain>
    </source>
</reference>
<dbReference type="eggNOG" id="COG1211">
    <property type="taxonomic scope" value="Bacteria"/>
</dbReference>
<evidence type="ECO:0000256" key="1">
    <source>
        <dbReference type="ARBA" id="ARBA00022679"/>
    </source>
</evidence>
<keyword evidence="2 3" id="KW-0548">Nucleotidyltransferase</keyword>
<dbReference type="Pfam" id="PF01128">
    <property type="entry name" value="IspD"/>
    <property type="match status" value="1"/>
</dbReference>
<feature type="site" description="Transition state stabilizer" evidence="3">
    <location>
        <position position="21"/>
    </location>
</feature>
<dbReference type="STRING" id="1692.BMAGN_0226"/>
<dbReference type="InterPro" id="IPR034683">
    <property type="entry name" value="IspD/TarI"/>
</dbReference>
<comment type="function">
    <text evidence="3">Catalyzes the formation of 4-diphosphocytidyl-2-C-methyl-D-erythritol from CTP and 2-C-methyl-D-erythritol 4-phosphate (MEP).</text>
</comment>
<dbReference type="InterPro" id="IPR001228">
    <property type="entry name" value="IspD"/>
</dbReference>
<protein>
    <recommendedName>
        <fullName evidence="3">2-C-methyl-D-erythritol 4-phosphate cytidylyltransferase</fullName>
        <ecNumber evidence="3">2.7.7.60</ecNumber>
    </recommendedName>
    <alternativeName>
        <fullName evidence="3">4-diphosphocytidyl-2C-methyl-D-erythritol synthase</fullName>
    </alternativeName>
    <alternativeName>
        <fullName evidence="3">MEP cytidylyltransferase</fullName>
        <shortName evidence="3">MCT</shortName>
    </alternativeName>
</protein>
<comment type="catalytic activity">
    <reaction evidence="3">
        <text>2-C-methyl-D-erythritol 4-phosphate + CTP + H(+) = 4-CDP-2-C-methyl-D-erythritol + diphosphate</text>
        <dbReference type="Rhea" id="RHEA:13429"/>
        <dbReference type="ChEBI" id="CHEBI:15378"/>
        <dbReference type="ChEBI" id="CHEBI:33019"/>
        <dbReference type="ChEBI" id="CHEBI:37563"/>
        <dbReference type="ChEBI" id="CHEBI:57823"/>
        <dbReference type="ChEBI" id="CHEBI:58262"/>
        <dbReference type="EC" id="2.7.7.60"/>
    </reaction>
</comment>
<accession>A0A087BB74</accession>
<dbReference type="PANTHER" id="PTHR32125:SF4">
    <property type="entry name" value="2-C-METHYL-D-ERYTHRITOL 4-PHOSPHATE CYTIDYLYLTRANSFERASE, CHLOROPLASTIC"/>
    <property type="match status" value="1"/>
</dbReference>
<comment type="caution">
    <text evidence="4">The sequence shown here is derived from an EMBL/GenBank/DDBJ whole genome shotgun (WGS) entry which is preliminary data.</text>
</comment>
<keyword evidence="5" id="KW-1185">Reference proteome</keyword>
<dbReference type="SUPFAM" id="SSF53448">
    <property type="entry name" value="Nucleotide-diphospho-sugar transferases"/>
    <property type="match status" value="1"/>
</dbReference>
<dbReference type="GO" id="GO:0019288">
    <property type="term" value="P:isopentenyl diphosphate biosynthetic process, methylerythritol 4-phosphate pathway"/>
    <property type="evidence" value="ECO:0007669"/>
    <property type="project" value="UniProtKB-UniRule"/>
</dbReference>
<dbReference type="InterPro" id="IPR029044">
    <property type="entry name" value="Nucleotide-diphossugar_trans"/>
</dbReference>
<proteinExistence type="inferred from homology"/>
<organism evidence="4 5">
    <name type="scientific">Bifidobacterium magnum</name>
    <dbReference type="NCBI Taxonomy" id="1692"/>
    <lineage>
        <taxon>Bacteria</taxon>
        <taxon>Bacillati</taxon>
        <taxon>Actinomycetota</taxon>
        <taxon>Actinomycetes</taxon>
        <taxon>Bifidobacteriales</taxon>
        <taxon>Bifidobacteriaceae</taxon>
        <taxon>Bifidobacterium</taxon>
    </lineage>
</organism>
<dbReference type="EC" id="2.7.7.60" evidence="3"/>
<dbReference type="Gene3D" id="3.90.550.10">
    <property type="entry name" value="Spore Coat Polysaccharide Biosynthesis Protein SpsA, Chain A"/>
    <property type="match status" value="1"/>
</dbReference>
<sequence length="245" mass="26993">MEQATPAPVIAIVLAAGHGVRFDADNPKQLIKLEGKPVVAWSIDAFQRNERVSDIVIVVNERVRPAMEQLVEDYNFTKVRAIINGGAERVDSTETALAMLADHNVPANAKLLFHDSVRPFVSQRMIDGCIDTLGEFSAATVACPSTDTILMSQDLGDRKVIKSVPNRKECFRVQTPQAFRFETIRRAYELAALDDGFQPTDDTRAVVEYLPDIPVAIVSGSPTNLKITTQDDLPLAQLIAHNLKK</sequence>
<evidence type="ECO:0000313" key="5">
    <source>
        <dbReference type="Proteomes" id="UP000029052"/>
    </source>
</evidence>
<evidence type="ECO:0000256" key="3">
    <source>
        <dbReference type="HAMAP-Rule" id="MF_00108"/>
    </source>
</evidence>
<dbReference type="EMBL" id="JGZB01000004">
    <property type="protein sequence ID" value="KFI68274.1"/>
    <property type="molecule type" value="Genomic_DNA"/>
</dbReference>
<dbReference type="PANTHER" id="PTHR32125">
    <property type="entry name" value="2-C-METHYL-D-ERYTHRITOL 4-PHOSPHATE CYTIDYLYLTRANSFERASE, CHLOROPLASTIC"/>
    <property type="match status" value="1"/>
</dbReference>
<dbReference type="CDD" id="cd02516">
    <property type="entry name" value="CDP-ME_synthetase"/>
    <property type="match status" value="1"/>
</dbReference>
<feature type="site" description="Positions MEP for the nucleophilic attack" evidence="3">
    <location>
        <position position="167"/>
    </location>
</feature>
<comment type="similarity">
    <text evidence="3">Belongs to the IspD/TarI cytidylyltransferase family. IspD subfamily.</text>
</comment>
<name>A0A087BB74_9BIFI</name>
<dbReference type="FunFam" id="3.90.550.10:FF:000003">
    <property type="entry name" value="2-C-methyl-D-erythritol 4-phosphate cytidylyltransferase"/>
    <property type="match status" value="1"/>
</dbReference>
<gene>
    <name evidence="3" type="primary">ispD</name>
    <name evidence="4" type="ORF">BMAGN_0226</name>
</gene>
<dbReference type="AlphaFoldDB" id="A0A087BB74"/>
<keyword evidence="1 3" id="KW-0808">Transferase</keyword>
<dbReference type="GO" id="GO:0050518">
    <property type="term" value="F:2-C-methyl-D-erythritol 4-phosphate cytidylyltransferase activity"/>
    <property type="evidence" value="ECO:0007669"/>
    <property type="project" value="UniProtKB-UniRule"/>
</dbReference>
<feature type="site" description="Positions MEP for the nucleophilic attack" evidence="3">
    <location>
        <position position="226"/>
    </location>
</feature>
<dbReference type="UniPathway" id="UPA00056">
    <property type="reaction ID" value="UER00093"/>
</dbReference>
<dbReference type="HAMAP" id="MF_00108">
    <property type="entry name" value="IspD"/>
    <property type="match status" value="1"/>
</dbReference>
<comment type="pathway">
    <text evidence="3">Isoprenoid biosynthesis; isopentenyl diphosphate biosynthesis via DXP pathway; isopentenyl diphosphate from 1-deoxy-D-xylulose 5-phosphate: step 2/6.</text>
</comment>
<dbReference type="InterPro" id="IPR050088">
    <property type="entry name" value="IspD/TarI_cytidylyltransf_bact"/>
</dbReference>
<keyword evidence="3" id="KW-0414">Isoprene biosynthesis</keyword>
<evidence type="ECO:0000313" key="4">
    <source>
        <dbReference type="EMBL" id="KFI68274.1"/>
    </source>
</evidence>
<dbReference type="RefSeq" id="WP_022860031.1">
    <property type="nucleotide sequence ID" value="NZ_JGZB01000004.1"/>
</dbReference>
<feature type="site" description="Transition state stabilizer" evidence="3">
    <location>
        <position position="28"/>
    </location>
</feature>
<dbReference type="Proteomes" id="UP000029052">
    <property type="component" value="Unassembled WGS sequence"/>
</dbReference>